<evidence type="ECO:0000256" key="2">
    <source>
        <dbReference type="ARBA" id="ARBA00022670"/>
    </source>
</evidence>
<dbReference type="InterPro" id="IPR033116">
    <property type="entry name" value="TRYPSIN_SER"/>
</dbReference>
<keyword evidence="4 8" id="KW-0378">Hydrolase</keyword>
<evidence type="ECO:0000313" key="10">
    <source>
        <dbReference type="EMBL" id="KAF2885460.1"/>
    </source>
</evidence>
<dbReference type="FunFam" id="2.40.10.10:FF:000077">
    <property type="entry name" value="Predicted protein"/>
    <property type="match status" value="1"/>
</dbReference>
<proteinExistence type="inferred from homology"/>
<organism evidence="10 11">
    <name type="scientific">Ignelater luminosus</name>
    <name type="common">Cucubano</name>
    <name type="synonym">Pyrophorus luminosus</name>
    <dbReference type="NCBI Taxonomy" id="2038154"/>
    <lineage>
        <taxon>Eukaryota</taxon>
        <taxon>Metazoa</taxon>
        <taxon>Ecdysozoa</taxon>
        <taxon>Arthropoda</taxon>
        <taxon>Hexapoda</taxon>
        <taxon>Insecta</taxon>
        <taxon>Pterygota</taxon>
        <taxon>Neoptera</taxon>
        <taxon>Endopterygota</taxon>
        <taxon>Coleoptera</taxon>
        <taxon>Polyphaga</taxon>
        <taxon>Elateriformia</taxon>
        <taxon>Elateroidea</taxon>
        <taxon>Elateridae</taxon>
        <taxon>Agrypninae</taxon>
        <taxon>Pyrophorini</taxon>
        <taxon>Ignelater</taxon>
    </lineage>
</organism>
<dbReference type="InterPro" id="IPR001254">
    <property type="entry name" value="Trypsin_dom"/>
</dbReference>
<keyword evidence="3" id="KW-0732">Signal</keyword>
<dbReference type="PROSITE" id="PS50240">
    <property type="entry name" value="TRYPSIN_DOM"/>
    <property type="match status" value="1"/>
</dbReference>
<dbReference type="InterPro" id="IPR001314">
    <property type="entry name" value="Peptidase_S1A"/>
</dbReference>
<dbReference type="InterPro" id="IPR018114">
    <property type="entry name" value="TRYPSIN_HIS"/>
</dbReference>
<dbReference type="Gene3D" id="2.40.10.10">
    <property type="entry name" value="Trypsin-like serine proteases"/>
    <property type="match status" value="2"/>
</dbReference>
<dbReference type="PANTHER" id="PTHR24276">
    <property type="entry name" value="POLYSERASE-RELATED"/>
    <property type="match status" value="1"/>
</dbReference>
<dbReference type="CDD" id="cd00190">
    <property type="entry name" value="Tryp_SPc"/>
    <property type="match status" value="1"/>
</dbReference>
<dbReference type="Pfam" id="PF00089">
    <property type="entry name" value="Trypsin"/>
    <property type="match status" value="1"/>
</dbReference>
<dbReference type="PROSITE" id="PS00135">
    <property type="entry name" value="TRYPSIN_SER"/>
    <property type="match status" value="1"/>
</dbReference>
<keyword evidence="5 8" id="KW-0720">Serine protease</keyword>
<evidence type="ECO:0000313" key="11">
    <source>
        <dbReference type="Proteomes" id="UP000801492"/>
    </source>
</evidence>
<dbReference type="GO" id="GO:0004252">
    <property type="term" value="F:serine-type endopeptidase activity"/>
    <property type="evidence" value="ECO:0007669"/>
    <property type="project" value="InterPro"/>
</dbReference>
<protein>
    <recommendedName>
        <fullName evidence="9">Peptidase S1 domain-containing protein</fullName>
    </recommendedName>
</protein>
<reference evidence="10" key="1">
    <citation type="submission" date="2019-08" db="EMBL/GenBank/DDBJ databases">
        <title>The genome of the North American firefly Photinus pyralis.</title>
        <authorList>
            <consortium name="Photinus pyralis genome working group"/>
            <person name="Fallon T.R."/>
            <person name="Sander Lower S.E."/>
            <person name="Weng J.-K."/>
        </authorList>
    </citation>
    <scope>NUCLEOTIDE SEQUENCE</scope>
    <source>
        <strain evidence="10">TRF0915ILg1</strain>
        <tissue evidence="10">Whole body</tissue>
    </source>
</reference>
<dbReference type="InterPro" id="IPR050430">
    <property type="entry name" value="Peptidase_S1"/>
</dbReference>
<evidence type="ECO:0000256" key="3">
    <source>
        <dbReference type="ARBA" id="ARBA00022729"/>
    </source>
</evidence>
<dbReference type="Proteomes" id="UP000801492">
    <property type="component" value="Unassembled WGS sequence"/>
</dbReference>
<evidence type="ECO:0000256" key="8">
    <source>
        <dbReference type="RuleBase" id="RU363034"/>
    </source>
</evidence>
<dbReference type="GO" id="GO:0006508">
    <property type="term" value="P:proteolysis"/>
    <property type="evidence" value="ECO:0007669"/>
    <property type="project" value="UniProtKB-KW"/>
</dbReference>
<dbReference type="AlphaFoldDB" id="A0A8K0CKB5"/>
<dbReference type="SMART" id="SM00020">
    <property type="entry name" value="Tryp_SPc"/>
    <property type="match status" value="1"/>
</dbReference>
<comment type="similarity">
    <text evidence="1">Belongs to the peptidase S1 family.</text>
</comment>
<dbReference type="InterPro" id="IPR009003">
    <property type="entry name" value="Peptidase_S1_PA"/>
</dbReference>
<sequence>MIHQTGELSRFPHILPKFDGRIVGGYEVEIEDFPYQLALLHVGKPLCGASIVSSKTAITAAHCTHDRIQTNYSVRAGSSFIESGGIVIDVNEVHEHPKFDRYLLDYDVSVLKLAEPLVFSPFIQPVKLDEKGRELEPGHMCTVSGWGTLSWGGSFPTKKLQAVDVPKVLDMVCRNAYGHKKVTNRMICHGYGDGGKDACQGDSGGPLVCDGVQIGIVSFGNRCAVKGYPGVYSKISEESIHDHITKFLD</sequence>
<dbReference type="SUPFAM" id="SSF50494">
    <property type="entry name" value="Trypsin-like serine proteases"/>
    <property type="match status" value="1"/>
</dbReference>
<dbReference type="PRINTS" id="PR00722">
    <property type="entry name" value="CHYMOTRYPSIN"/>
</dbReference>
<dbReference type="EMBL" id="VTPC01089954">
    <property type="protein sequence ID" value="KAF2885460.1"/>
    <property type="molecule type" value="Genomic_DNA"/>
</dbReference>
<evidence type="ECO:0000259" key="9">
    <source>
        <dbReference type="PROSITE" id="PS50240"/>
    </source>
</evidence>
<keyword evidence="7" id="KW-1015">Disulfide bond</keyword>
<dbReference type="InterPro" id="IPR043504">
    <property type="entry name" value="Peptidase_S1_PA_chymotrypsin"/>
</dbReference>
<evidence type="ECO:0000256" key="1">
    <source>
        <dbReference type="ARBA" id="ARBA00007664"/>
    </source>
</evidence>
<dbReference type="OrthoDB" id="10059102at2759"/>
<accession>A0A8K0CKB5</accession>
<evidence type="ECO:0000256" key="7">
    <source>
        <dbReference type="ARBA" id="ARBA00023157"/>
    </source>
</evidence>
<evidence type="ECO:0000256" key="5">
    <source>
        <dbReference type="ARBA" id="ARBA00022825"/>
    </source>
</evidence>
<dbReference type="PANTHER" id="PTHR24276:SF91">
    <property type="entry name" value="AT26814P-RELATED"/>
    <property type="match status" value="1"/>
</dbReference>
<evidence type="ECO:0000256" key="6">
    <source>
        <dbReference type="ARBA" id="ARBA00023145"/>
    </source>
</evidence>
<comment type="caution">
    <text evidence="10">The sequence shown here is derived from an EMBL/GenBank/DDBJ whole genome shotgun (WGS) entry which is preliminary data.</text>
</comment>
<feature type="domain" description="Peptidase S1" evidence="9">
    <location>
        <begin position="22"/>
        <end position="249"/>
    </location>
</feature>
<keyword evidence="2 8" id="KW-0645">Protease</keyword>
<gene>
    <name evidence="10" type="ORF">ILUMI_20740</name>
</gene>
<dbReference type="PROSITE" id="PS00134">
    <property type="entry name" value="TRYPSIN_HIS"/>
    <property type="match status" value="1"/>
</dbReference>
<evidence type="ECO:0000256" key="4">
    <source>
        <dbReference type="ARBA" id="ARBA00022801"/>
    </source>
</evidence>
<keyword evidence="11" id="KW-1185">Reference proteome</keyword>
<name>A0A8K0CKB5_IGNLU</name>
<keyword evidence="6" id="KW-0865">Zymogen</keyword>